<keyword evidence="4" id="KW-1185">Reference proteome</keyword>
<evidence type="ECO:0000256" key="2">
    <source>
        <dbReference type="SAM" id="SignalP"/>
    </source>
</evidence>
<dbReference type="AlphaFoldDB" id="A0A1L7TYV3"/>
<evidence type="ECO:0000256" key="1">
    <source>
        <dbReference type="SAM" id="MobiDB-lite"/>
    </source>
</evidence>
<accession>A0A1L7TYV3</accession>
<proteinExistence type="predicted"/>
<reference evidence="4" key="1">
    <citation type="journal article" date="2016" name="Genome Biol. Evol.">
        <title>Comparative 'omics' of the Fusarium fujikuroi species complex highlights differences in genetic potential and metabolite synthesis.</title>
        <authorList>
            <person name="Niehaus E.-M."/>
            <person name="Muensterkoetter M."/>
            <person name="Proctor R.H."/>
            <person name="Brown D.W."/>
            <person name="Sharon A."/>
            <person name="Idan Y."/>
            <person name="Oren-Young L."/>
            <person name="Sieber C.M."/>
            <person name="Novak O."/>
            <person name="Pencik A."/>
            <person name="Tarkowska D."/>
            <person name="Hromadova K."/>
            <person name="Freeman S."/>
            <person name="Maymon M."/>
            <person name="Elazar M."/>
            <person name="Youssef S.A."/>
            <person name="El-Shabrawy E.S.M."/>
            <person name="Shalaby A.B.A."/>
            <person name="Houterman P."/>
            <person name="Brock N.L."/>
            <person name="Burkhardt I."/>
            <person name="Tsavkelova E.A."/>
            <person name="Dickschat J.S."/>
            <person name="Galuszka P."/>
            <person name="Gueldener U."/>
            <person name="Tudzynski B."/>
        </authorList>
    </citation>
    <scope>NUCLEOTIDE SEQUENCE [LARGE SCALE GENOMIC DNA]</scope>
    <source>
        <strain evidence="4">MRC7560</strain>
    </source>
</reference>
<feature type="compositionally biased region" description="Polar residues" evidence="1">
    <location>
        <begin position="55"/>
        <end position="79"/>
    </location>
</feature>
<feature type="signal peptide" evidence="2">
    <location>
        <begin position="1"/>
        <end position="18"/>
    </location>
</feature>
<gene>
    <name evidence="3" type="ORF">FMAN_09892</name>
</gene>
<comment type="caution">
    <text evidence="3">The sequence shown here is derived from an EMBL/GenBank/DDBJ whole genome shotgun (WGS) entry which is preliminary data.</text>
</comment>
<name>A0A1L7TYV3_FUSMA</name>
<evidence type="ECO:0000313" key="3">
    <source>
        <dbReference type="EMBL" id="CVL00451.1"/>
    </source>
</evidence>
<keyword evidence="2" id="KW-0732">Signal</keyword>
<dbReference type="EMBL" id="FCQH01000011">
    <property type="protein sequence ID" value="CVL00451.1"/>
    <property type="molecule type" value="Genomic_DNA"/>
</dbReference>
<dbReference type="GeneID" id="65089149"/>
<dbReference type="RefSeq" id="XP_041686378.1">
    <property type="nucleotide sequence ID" value="XM_041820505.1"/>
</dbReference>
<feature type="chain" id="PRO_5013154469" evidence="2">
    <location>
        <begin position="19"/>
        <end position="167"/>
    </location>
</feature>
<dbReference type="VEuPathDB" id="FungiDB:FMAN_09892"/>
<feature type="compositionally biased region" description="Low complexity" evidence="1">
    <location>
        <begin position="97"/>
        <end position="112"/>
    </location>
</feature>
<sequence length="167" mass="16665">MKHLSIFCLLSVLNGALAGSNDPASGCVMTSVLPTVTVGCSEALPSATQFYPPLGTQQPGHESSSPINVQPGQHSSSPGIAQPGVDHPGTQSLTGVPSKPTSGSGRTSGSRPVINGGSGSNGTHTAPGTHGAPTIVSGASVLMAHVSVEMVVASLLACFMPMLIERL</sequence>
<feature type="region of interest" description="Disordered" evidence="1">
    <location>
        <begin position="51"/>
        <end position="131"/>
    </location>
</feature>
<protein>
    <submittedName>
        <fullName evidence="3">Uncharacterized protein</fullName>
    </submittedName>
</protein>
<dbReference type="Proteomes" id="UP000184255">
    <property type="component" value="Unassembled WGS sequence"/>
</dbReference>
<evidence type="ECO:0000313" key="4">
    <source>
        <dbReference type="Proteomes" id="UP000184255"/>
    </source>
</evidence>
<organism evidence="3 4">
    <name type="scientific">Fusarium mangiferae</name>
    <name type="common">Mango malformation disease fungus</name>
    <dbReference type="NCBI Taxonomy" id="192010"/>
    <lineage>
        <taxon>Eukaryota</taxon>
        <taxon>Fungi</taxon>
        <taxon>Dikarya</taxon>
        <taxon>Ascomycota</taxon>
        <taxon>Pezizomycotina</taxon>
        <taxon>Sordariomycetes</taxon>
        <taxon>Hypocreomycetidae</taxon>
        <taxon>Hypocreales</taxon>
        <taxon>Nectriaceae</taxon>
        <taxon>Fusarium</taxon>
        <taxon>Fusarium fujikuroi species complex</taxon>
    </lineage>
</organism>